<protein>
    <recommendedName>
        <fullName evidence="4">Glycosyl transferase family 51 domain-containing protein</fullName>
    </recommendedName>
</protein>
<dbReference type="OrthoDB" id="9766909at2"/>
<dbReference type="GO" id="GO:0008955">
    <property type="term" value="F:peptidoglycan glycosyltransferase activity"/>
    <property type="evidence" value="ECO:0007669"/>
    <property type="project" value="TreeGrafter"/>
</dbReference>
<proteinExistence type="predicted"/>
<feature type="transmembrane region" description="Helical" evidence="3">
    <location>
        <begin position="44"/>
        <end position="65"/>
    </location>
</feature>
<dbReference type="InterPro" id="IPR001264">
    <property type="entry name" value="Glyco_trans_51"/>
</dbReference>
<evidence type="ECO:0000256" key="1">
    <source>
        <dbReference type="ARBA" id="ARBA00022679"/>
    </source>
</evidence>
<dbReference type="PANTHER" id="PTHR32282">
    <property type="entry name" value="BINDING PROTEIN TRANSPEPTIDASE, PUTATIVE-RELATED"/>
    <property type="match status" value="1"/>
</dbReference>
<keyword evidence="3" id="KW-0472">Membrane</keyword>
<evidence type="ECO:0000259" key="4">
    <source>
        <dbReference type="Pfam" id="PF00912"/>
    </source>
</evidence>
<sequence length="282" mass="29191">MGDTRPLPPQSAQPGQPGEPGQAGQPPGKKSQPASRRRRWLRRAGIVVAALLVVVIAGLSVIWVATPSASDAIALAQAQARAHGIAYPGPAVPENFARPLIATEDQRYYGEPGVDLLAVGRVVQAKLSGGNDQGGATIEQQLAKMLYTPTHPSGFGAELKQVALAVKLNLRYSKAEILDLYAEVAYYGHGYYGLEAASCGYFGHPASELTVVQGAMLAGVVNAPSIDDPINDPGNARARLEHVIARMVAVGYLTSAQGTAVLSTPLGLTATATTTTGGGSSC</sequence>
<keyword evidence="6" id="KW-1185">Reference proteome</keyword>
<feature type="region of interest" description="Disordered" evidence="2">
    <location>
        <begin position="1"/>
        <end position="37"/>
    </location>
</feature>
<gene>
    <name evidence="5" type="ORF">EAS64_23235</name>
</gene>
<feature type="domain" description="Glycosyl transferase family 51" evidence="4">
    <location>
        <begin position="89"/>
        <end position="247"/>
    </location>
</feature>
<organism evidence="5 6">
    <name type="scientific">Trebonia kvetii</name>
    <dbReference type="NCBI Taxonomy" id="2480626"/>
    <lineage>
        <taxon>Bacteria</taxon>
        <taxon>Bacillati</taxon>
        <taxon>Actinomycetota</taxon>
        <taxon>Actinomycetes</taxon>
        <taxon>Streptosporangiales</taxon>
        <taxon>Treboniaceae</taxon>
        <taxon>Trebonia</taxon>
    </lineage>
</organism>
<dbReference type="GO" id="GO:0009252">
    <property type="term" value="P:peptidoglycan biosynthetic process"/>
    <property type="evidence" value="ECO:0007669"/>
    <property type="project" value="TreeGrafter"/>
</dbReference>
<comment type="caution">
    <text evidence="5">The sequence shown here is derived from an EMBL/GenBank/DDBJ whole genome shotgun (WGS) entry which is preliminary data.</text>
</comment>
<evidence type="ECO:0000256" key="2">
    <source>
        <dbReference type="SAM" id="MobiDB-lite"/>
    </source>
</evidence>
<evidence type="ECO:0000256" key="3">
    <source>
        <dbReference type="SAM" id="Phobius"/>
    </source>
</evidence>
<evidence type="ECO:0000313" key="6">
    <source>
        <dbReference type="Proteomes" id="UP000460272"/>
    </source>
</evidence>
<feature type="compositionally biased region" description="Pro residues" evidence="2">
    <location>
        <begin position="1"/>
        <end position="11"/>
    </location>
</feature>
<dbReference type="EMBL" id="RPFW01000004">
    <property type="protein sequence ID" value="TVZ03325.1"/>
    <property type="molecule type" value="Genomic_DNA"/>
</dbReference>
<keyword evidence="3" id="KW-0812">Transmembrane</keyword>
<reference evidence="5 6" key="1">
    <citation type="submission" date="2018-11" db="EMBL/GenBank/DDBJ databases">
        <title>Trebonia kvetii gen.nov., sp.nov., a novel acidophilic actinobacterium, and proposal of the new actinobacterial family Treboniaceae fam. nov.</title>
        <authorList>
            <person name="Rapoport D."/>
            <person name="Sagova-Mareckova M."/>
            <person name="Sedlacek I."/>
            <person name="Provaznik J."/>
            <person name="Kralova S."/>
            <person name="Pavlinic D."/>
            <person name="Benes V."/>
            <person name="Kopecky J."/>
        </authorList>
    </citation>
    <scope>NUCLEOTIDE SEQUENCE [LARGE SCALE GENOMIC DNA]</scope>
    <source>
        <strain evidence="5 6">15Tr583</strain>
    </source>
</reference>
<dbReference type="RefSeq" id="WP_145855978.1">
    <property type="nucleotide sequence ID" value="NZ_RPFW01000004.1"/>
</dbReference>
<dbReference type="SUPFAM" id="SSF53955">
    <property type="entry name" value="Lysozyme-like"/>
    <property type="match status" value="1"/>
</dbReference>
<dbReference type="Pfam" id="PF00912">
    <property type="entry name" value="Transgly"/>
    <property type="match status" value="1"/>
</dbReference>
<dbReference type="InterPro" id="IPR036950">
    <property type="entry name" value="PBP_transglycosylase"/>
</dbReference>
<evidence type="ECO:0000313" key="5">
    <source>
        <dbReference type="EMBL" id="TVZ03325.1"/>
    </source>
</evidence>
<dbReference type="PANTHER" id="PTHR32282:SF33">
    <property type="entry name" value="PEPTIDOGLYCAN GLYCOSYLTRANSFERASE"/>
    <property type="match status" value="1"/>
</dbReference>
<accession>A0A6P2BYR1</accession>
<dbReference type="InterPro" id="IPR050396">
    <property type="entry name" value="Glycosyltr_51/Transpeptidase"/>
</dbReference>
<feature type="compositionally biased region" description="Low complexity" evidence="2">
    <location>
        <begin position="12"/>
        <end position="33"/>
    </location>
</feature>
<dbReference type="Gene3D" id="1.10.3810.10">
    <property type="entry name" value="Biosynthetic peptidoglycan transglycosylase-like"/>
    <property type="match status" value="1"/>
</dbReference>
<keyword evidence="1" id="KW-0808">Transferase</keyword>
<name>A0A6P2BYR1_9ACTN</name>
<dbReference type="Proteomes" id="UP000460272">
    <property type="component" value="Unassembled WGS sequence"/>
</dbReference>
<dbReference type="AlphaFoldDB" id="A0A6P2BYR1"/>
<dbReference type="GO" id="GO:0030288">
    <property type="term" value="C:outer membrane-bounded periplasmic space"/>
    <property type="evidence" value="ECO:0007669"/>
    <property type="project" value="TreeGrafter"/>
</dbReference>
<dbReference type="InterPro" id="IPR023346">
    <property type="entry name" value="Lysozyme-like_dom_sf"/>
</dbReference>
<keyword evidence="3" id="KW-1133">Transmembrane helix</keyword>